<dbReference type="Gene3D" id="3.30.1330.60">
    <property type="entry name" value="OmpA-like domain"/>
    <property type="match status" value="1"/>
</dbReference>
<accession>A0ABX0Y904</accession>
<sequence length="267" mass="29426">MTAIRVPLALCLLAALGGCATHSADQALDQATARFQGIRDNAEVLRYAPKDVIRAGESLARAERLSSYWGAADDVRHYAYLSTRYSEMALAHSEAAGNLEQLQRRELERERLQLALRESRLASVQRQGQWLEDQLLALTTTDADRGLVLTLGDVLFDTGAADLKPSANRTLLKLAQFLQMNLRRTIRIEGYTDSTGAADENLSLSRDRAQSVADMLVDLGVEEKRIAVEGYGDQYPVEANATERGRALNRRVEIVISDKLGALGAKR</sequence>
<feature type="domain" description="OmpA-like" evidence="5">
    <location>
        <begin position="143"/>
        <end position="260"/>
    </location>
</feature>
<dbReference type="CDD" id="cd07185">
    <property type="entry name" value="OmpA_C-like"/>
    <property type="match status" value="1"/>
</dbReference>
<evidence type="ECO:0000313" key="7">
    <source>
        <dbReference type="Proteomes" id="UP000746535"/>
    </source>
</evidence>
<evidence type="ECO:0000259" key="5">
    <source>
        <dbReference type="PROSITE" id="PS51123"/>
    </source>
</evidence>
<evidence type="ECO:0000256" key="3">
    <source>
        <dbReference type="PROSITE-ProRule" id="PRU00473"/>
    </source>
</evidence>
<keyword evidence="2 3" id="KW-0472">Membrane</keyword>
<organism evidence="6 7">
    <name type="scientific">Pseudomonas quercus</name>
    <dbReference type="NCBI Taxonomy" id="2722792"/>
    <lineage>
        <taxon>Bacteria</taxon>
        <taxon>Pseudomonadati</taxon>
        <taxon>Pseudomonadota</taxon>
        <taxon>Gammaproteobacteria</taxon>
        <taxon>Pseudomonadales</taxon>
        <taxon>Pseudomonadaceae</taxon>
        <taxon>Pseudomonas</taxon>
    </lineage>
</organism>
<evidence type="ECO:0000313" key="6">
    <source>
        <dbReference type="EMBL" id="NJO99401.1"/>
    </source>
</evidence>
<evidence type="ECO:0000256" key="4">
    <source>
        <dbReference type="SAM" id="SignalP"/>
    </source>
</evidence>
<dbReference type="SUPFAM" id="SSF103088">
    <property type="entry name" value="OmpA-like"/>
    <property type="match status" value="1"/>
</dbReference>
<comment type="subcellular location">
    <subcellularLocation>
        <location evidence="1">Cell outer membrane</location>
    </subcellularLocation>
</comment>
<gene>
    <name evidence="6" type="ORF">HBH25_00770</name>
</gene>
<dbReference type="PROSITE" id="PS51257">
    <property type="entry name" value="PROKAR_LIPOPROTEIN"/>
    <property type="match status" value="1"/>
</dbReference>
<dbReference type="InterPro" id="IPR006664">
    <property type="entry name" value="OMP_bac"/>
</dbReference>
<dbReference type="PANTHER" id="PTHR30329:SF20">
    <property type="entry name" value="EXPORTED PROTEIN"/>
    <property type="match status" value="1"/>
</dbReference>
<name>A0ABX0Y904_9PSED</name>
<dbReference type="Proteomes" id="UP000746535">
    <property type="component" value="Unassembled WGS sequence"/>
</dbReference>
<dbReference type="InterPro" id="IPR006665">
    <property type="entry name" value="OmpA-like"/>
</dbReference>
<dbReference type="EMBL" id="JAAVJI010000001">
    <property type="protein sequence ID" value="NJO99401.1"/>
    <property type="molecule type" value="Genomic_DNA"/>
</dbReference>
<dbReference type="PRINTS" id="PR01021">
    <property type="entry name" value="OMPADOMAIN"/>
</dbReference>
<reference evidence="6 7" key="1">
    <citation type="submission" date="2020-03" db="EMBL/GenBank/DDBJ databases">
        <authorList>
            <person name="Wang L."/>
            <person name="He N."/>
            <person name="Li Y."/>
            <person name="Fang Y."/>
            <person name="Zhang F."/>
        </authorList>
    </citation>
    <scope>NUCLEOTIDE SEQUENCE [LARGE SCALE GENOMIC DNA]</scope>
    <source>
        <strain evidence="7">hsmgli-8</strain>
    </source>
</reference>
<dbReference type="PANTHER" id="PTHR30329">
    <property type="entry name" value="STATOR ELEMENT OF FLAGELLAR MOTOR COMPLEX"/>
    <property type="match status" value="1"/>
</dbReference>
<keyword evidence="7" id="KW-1185">Reference proteome</keyword>
<dbReference type="PROSITE" id="PS51123">
    <property type="entry name" value="OMPA_2"/>
    <property type="match status" value="1"/>
</dbReference>
<protein>
    <submittedName>
        <fullName evidence="6">OmpA family protein</fullName>
    </submittedName>
</protein>
<feature type="chain" id="PRO_5046128624" evidence="4">
    <location>
        <begin position="24"/>
        <end position="267"/>
    </location>
</feature>
<evidence type="ECO:0000256" key="1">
    <source>
        <dbReference type="ARBA" id="ARBA00004442"/>
    </source>
</evidence>
<dbReference type="Pfam" id="PF00691">
    <property type="entry name" value="OmpA"/>
    <property type="match status" value="1"/>
</dbReference>
<evidence type="ECO:0000256" key="2">
    <source>
        <dbReference type="ARBA" id="ARBA00023136"/>
    </source>
</evidence>
<dbReference type="RefSeq" id="WP_168080528.1">
    <property type="nucleotide sequence ID" value="NZ_JAAVJI010000001.1"/>
</dbReference>
<dbReference type="InterPro" id="IPR025511">
    <property type="entry name" value="DUF4398"/>
</dbReference>
<comment type="caution">
    <text evidence="6">The sequence shown here is derived from an EMBL/GenBank/DDBJ whole genome shotgun (WGS) entry which is preliminary data.</text>
</comment>
<keyword evidence="4" id="KW-0732">Signal</keyword>
<dbReference type="InterPro" id="IPR050330">
    <property type="entry name" value="Bact_OuterMem_StrucFunc"/>
</dbReference>
<feature type="signal peptide" evidence="4">
    <location>
        <begin position="1"/>
        <end position="23"/>
    </location>
</feature>
<dbReference type="InterPro" id="IPR036737">
    <property type="entry name" value="OmpA-like_sf"/>
</dbReference>
<dbReference type="Pfam" id="PF14346">
    <property type="entry name" value="DUF4398"/>
    <property type="match status" value="1"/>
</dbReference>
<proteinExistence type="predicted"/>